<dbReference type="CDD" id="cd05466">
    <property type="entry name" value="PBP2_LTTR_substrate"/>
    <property type="match status" value="1"/>
</dbReference>
<dbReference type="Gene3D" id="1.10.10.10">
    <property type="entry name" value="Winged helix-like DNA-binding domain superfamily/Winged helix DNA-binding domain"/>
    <property type="match status" value="1"/>
</dbReference>
<dbReference type="Gene3D" id="3.40.190.10">
    <property type="entry name" value="Periplasmic binding protein-like II"/>
    <property type="match status" value="2"/>
</dbReference>
<dbReference type="InterPro" id="IPR036390">
    <property type="entry name" value="WH_DNA-bd_sf"/>
</dbReference>
<dbReference type="EMBL" id="CP121195">
    <property type="protein sequence ID" value="XBH12963.1"/>
    <property type="molecule type" value="Genomic_DNA"/>
</dbReference>
<dbReference type="Pfam" id="PF00126">
    <property type="entry name" value="HTH_1"/>
    <property type="match status" value="1"/>
</dbReference>
<protein>
    <submittedName>
        <fullName evidence="6">LysR family transcriptional regulator</fullName>
    </submittedName>
</protein>
<evidence type="ECO:0000259" key="5">
    <source>
        <dbReference type="PROSITE" id="PS50931"/>
    </source>
</evidence>
<name>A0AAU7D6U2_9BACT</name>
<dbReference type="GO" id="GO:0003700">
    <property type="term" value="F:DNA-binding transcription factor activity"/>
    <property type="evidence" value="ECO:0007669"/>
    <property type="project" value="InterPro"/>
</dbReference>
<sequence>MNLSDLEAFAAVVEWGSIVGAAGRLYLTQSAVTKRIQNLEGALGVILLDRQSRPMRPTHVGKKVYDHAEEILASVAAMKAEVVHDGEPSGEFNLGVAPGLGETVVAPLFKTLCHHFPKLVPRVFAQNTRVLLERLVSGSIVAGIMLCSGGDDPPDTLMAEVVGKLPYILVGSQKYPSGHLSTIADLAQQPWIVGTERCAARYYLDRTFKSRGLPLRIMVETESKDSQLLLAAQGTGLAVVPSYLVDASPAALDLRVLEVEDFDASQNVWIAYSRYIGSQEKAIPYIRKTIVEYLESLGR</sequence>
<organism evidence="6">
    <name type="scientific">Edaphobacter paludis</name>
    <dbReference type="NCBI Taxonomy" id="3035702"/>
    <lineage>
        <taxon>Bacteria</taxon>
        <taxon>Pseudomonadati</taxon>
        <taxon>Acidobacteriota</taxon>
        <taxon>Terriglobia</taxon>
        <taxon>Terriglobales</taxon>
        <taxon>Acidobacteriaceae</taxon>
        <taxon>Edaphobacter</taxon>
    </lineage>
</organism>
<keyword evidence="2" id="KW-0805">Transcription regulation</keyword>
<evidence type="ECO:0000256" key="4">
    <source>
        <dbReference type="ARBA" id="ARBA00023163"/>
    </source>
</evidence>
<keyword evidence="4" id="KW-0804">Transcription</keyword>
<dbReference type="InterPro" id="IPR000847">
    <property type="entry name" value="LysR_HTH_N"/>
</dbReference>
<dbReference type="PANTHER" id="PTHR30126">
    <property type="entry name" value="HTH-TYPE TRANSCRIPTIONAL REGULATOR"/>
    <property type="match status" value="1"/>
</dbReference>
<reference evidence="6" key="1">
    <citation type="submission" date="2023-03" db="EMBL/GenBank/DDBJ databases">
        <title>Edaphobacter sp.</title>
        <authorList>
            <person name="Huber K.J."/>
            <person name="Papendorf J."/>
            <person name="Pilke C."/>
            <person name="Bunk B."/>
            <person name="Sproeer C."/>
            <person name="Pester M."/>
        </authorList>
    </citation>
    <scope>NUCLEOTIDE SEQUENCE</scope>
    <source>
        <strain evidence="6">DSM 109920</strain>
    </source>
</reference>
<dbReference type="AlphaFoldDB" id="A0AAU7D6U2"/>
<gene>
    <name evidence="6" type="ORF">P8936_14875</name>
</gene>
<feature type="domain" description="HTH lysR-type" evidence="5">
    <location>
        <begin position="1"/>
        <end position="58"/>
    </location>
</feature>
<dbReference type="SUPFAM" id="SSF53850">
    <property type="entry name" value="Periplasmic binding protein-like II"/>
    <property type="match status" value="1"/>
</dbReference>
<evidence type="ECO:0000256" key="3">
    <source>
        <dbReference type="ARBA" id="ARBA00023125"/>
    </source>
</evidence>
<evidence type="ECO:0000313" key="6">
    <source>
        <dbReference type="EMBL" id="XBH12963.1"/>
    </source>
</evidence>
<keyword evidence="3" id="KW-0238">DNA-binding</keyword>
<accession>A0AAU7D6U2</accession>
<dbReference type="PRINTS" id="PR00039">
    <property type="entry name" value="HTHLYSR"/>
</dbReference>
<dbReference type="Pfam" id="PF03466">
    <property type="entry name" value="LysR_substrate"/>
    <property type="match status" value="1"/>
</dbReference>
<dbReference type="InterPro" id="IPR036388">
    <property type="entry name" value="WH-like_DNA-bd_sf"/>
</dbReference>
<dbReference type="GO" id="GO:0000976">
    <property type="term" value="F:transcription cis-regulatory region binding"/>
    <property type="evidence" value="ECO:0007669"/>
    <property type="project" value="TreeGrafter"/>
</dbReference>
<dbReference type="SUPFAM" id="SSF46785">
    <property type="entry name" value="Winged helix' DNA-binding domain"/>
    <property type="match status" value="1"/>
</dbReference>
<evidence type="ECO:0000256" key="2">
    <source>
        <dbReference type="ARBA" id="ARBA00023015"/>
    </source>
</evidence>
<proteinExistence type="inferred from homology"/>
<comment type="similarity">
    <text evidence="1">Belongs to the LysR transcriptional regulatory family.</text>
</comment>
<evidence type="ECO:0000256" key="1">
    <source>
        <dbReference type="ARBA" id="ARBA00009437"/>
    </source>
</evidence>
<dbReference type="PANTHER" id="PTHR30126:SF39">
    <property type="entry name" value="HTH-TYPE TRANSCRIPTIONAL REGULATOR CYSL"/>
    <property type="match status" value="1"/>
</dbReference>
<dbReference type="InterPro" id="IPR005119">
    <property type="entry name" value="LysR_subst-bd"/>
</dbReference>
<dbReference type="FunFam" id="1.10.10.10:FF:000001">
    <property type="entry name" value="LysR family transcriptional regulator"/>
    <property type="match status" value="1"/>
</dbReference>
<dbReference type="PROSITE" id="PS50931">
    <property type="entry name" value="HTH_LYSR"/>
    <property type="match status" value="1"/>
</dbReference>